<dbReference type="PANTHER" id="PTHR24089">
    <property type="entry name" value="SOLUTE CARRIER FAMILY 25"/>
    <property type="match status" value="1"/>
</dbReference>
<evidence type="ECO:0000256" key="1">
    <source>
        <dbReference type="ARBA" id="ARBA00004448"/>
    </source>
</evidence>
<dbReference type="GO" id="GO:0055085">
    <property type="term" value="P:transmembrane transport"/>
    <property type="evidence" value="ECO:0007669"/>
    <property type="project" value="InterPro"/>
</dbReference>
<feature type="domain" description="EF-hand" evidence="11">
    <location>
        <begin position="2"/>
        <end position="37"/>
    </location>
</feature>
<dbReference type="PROSITE" id="PS50222">
    <property type="entry name" value="EF_HAND_2"/>
    <property type="match status" value="3"/>
</dbReference>
<comment type="subcellular location">
    <subcellularLocation>
        <location evidence="1">Mitochondrion inner membrane</location>
        <topology evidence="1">Multi-pass membrane protein</topology>
    </subcellularLocation>
</comment>
<evidence type="ECO:0000256" key="3">
    <source>
        <dbReference type="ARBA" id="ARBA00022448"/>
    </source>
</evidence>
<comment type="similarity">
    <text evidence="2 10">Belongs to the mitochondrial carrier (TC 2.A.29) family.</text>
</comment>
<dbReference type="InterPro" id="IPR002048">
    <property type="entry name" value="EF_hand_dom"/>
</dbReference>
<dbReference type="HOGENOM" id="CLU_015166_2_1_1"/>
<keyword evidence="5" id="KW-0677">Repeat</keyword>
<dbReference type="Proteomes" id="UP000001593">
    <property type="component" value="Unassembled WGS sequence"/>
</dbReference>
<dbReference type="STRING" id="45351.A7T4H4"/>
<dbReference type="CDD" id="cd00051">
    <property type="entry name" value="EFh"/>
    <property type="match status" value="1"/>
</dbReference>
<keyword evidence="13" id="KW-1185">Reference proteome</keyword>
<dbReference type="SUPFAM" id="SSF103506">
    <property type="entry name" value="Mitochondrial carrier"/>
    <property type="match status" value="1"/>
</dbReference>
<dbReference type="Pfam" id="PF00153">
    <property type="entry name" value="Mito_carr"/>
    <property type="match status" value="3"/>
</dbReference>
<organism evidence="12 13">
    <name type="scientific">Nematostella vectensis</name>
    <name type="common">Starlet sea anemone</name>
    <dbReference type="NCBI Taxonomy" id="45351"/>
    <lineage>
        <taxon>Eukaryota</taxon>
        <taxon>Metazoa</taxon>
        <taxon>Cnidaria</taxon>
        <taxon>Anthozoa</taxon>
        <taxon>Hexacorallia</taxon>
        <taxon>Actiniaria</taxon>
        <taxon>Edwardsiidae</taxon>
        <taxon>Nematostella</taxon>
    </lineage>
</organism>
<reference evidence="12 13" key="1">
    <citation type="journal article" date="2007" name="Science">
        <title>Sea anemone genome reveals ancestral eumetazoan gene repertoire and genomic organization.</title>
        <authorList>
            <person name="Putnam N.H."/>
            <person name="Srivastava M."/>
            <person name="Hellsten U."/>
            <person name="Dirks B."/>
            <person name="Chapman J."/>
            <person name="Salamov A."/>
            <person name="Terry A."/>
            <person name="Shapiro H."/>
            <person name="Lindquist E."/>
            <person name="Kapitonov V.V."/>
            <person name="Jurka J."/>
            <person name="Genikhovich G."/>
            <person name="Grigoriev I.V."/>
            <person name="Lucas S.M."/>
            <person name="Steele R.E."/>
            <person name="Finnerty J.R."/>
            <person name="Technau U."/>
            <person name="Martindale M.Q."/>
            <person name="Rokhsar D.S."/>
        </authorList>
    </citation>
    <scope>NUCLEOTIDE SEQUENCE [LARGE SCALE GENOMIC DNA]</scope>
    <source>
        <strain evidence="13">CH2 X CH6</strain>
    </source>
</reference>
<dbReference type="eggNOG" id="KOG0036">
    <property type="taxonomic scope" value="Eukaryota"/>
</dbReference>
<dbReference type="PhylomeDB" id="A7T4H4"/>
<proteinExistence type="inferred from homology"/>
<protein>
    <recommendedName>
        <fullName evidence="11">EF-hand domain-containing protein</fullName>
    </recommendedName>
</protein>
<dbReference type="SMART" id="SM00054">
    <property type="entry name" value="EFh"/>
    <property type="match status" value="3"/>
</dbReference>
<dbReference type="GO" id="GO:0005743">
    <property type="term" value="C:mitochondrial inner membrane"/>
    <property type="evidence" value="ECO:0007669"/>
    <property type="project" value="UniProtKB-SubCell"/>
</dbReference>
<feature type="repeat" description="Solcar" evidence="9">
    <location>
        <begin position="265"/>
        <end position="355"/>
    </location>
</feature>
<dbReference type="Gene3D" id="1.50.40.10">
    <property type="entry name" value="Mitochondrial carrier domain"/>
    <property type="match status" value="1"/>
</dbReference>
<dbReference type="Gene3D" id="1.10.238.10">
    <property type="entry name" value="EF-hand"/>
    <property type="match status" value="2"/>
</dbReference>
<dbReference type="PROSITE" id="PS00018">
    <property type="entry name" value="EF_HAND_1"/>
    <property type="match status" value="3"/>
</dbReference>
<evidence type="ECO:0000256" key="5">
    <source>
        <dbReference type="ARBA" id="ARBA00022737"/>
    </source>
</evidence>
<evidence type="ECO:0000259" key="11">
    <source>
        <dbReference type="PROSITE" id="PS50222"/>
    </source>
</evidence>
<dbReference type="PRINTS" id="PR00926">
    <property type="entry name" value="MITOCARRIER"/>
</dbReference>
<dbReference type="InterPro" id="IPR023395">
    <property type="entry name" value="MCP_dom_sf"/>
</dbReference>
<keyword evidence="7" id="KW-1133">Transmembrane helix</keyword>
<evidence type="ECO:0000256" key="6">
    <source>
        <dbReference type="ARBA" id="ARBA00022837"/>
    </source>
</evidence>
<name>A7T4H4_NEMVE</name>
<evidence type="ECO:0000256" key="7">
    <source>
        <dbReference type="ARBA" id="ARBA00022989"/>
    </source>
</evidence>
<evidence type="ECO:0000256" key="4">
    <source>
        <dbReference type="ARBA" id="ARBA00022692"/>
    </source>
</evidence>
<dbReference type="InterPro" id="IPR018108">
    <property type="entry name" value="MCP_transmembrane"/>
</dbReference>
<dbReference type="AlphaFoldDB" id="A7T4H4"/>
<dbReference type="Pfam" id="PF13499">
    <property type="entry name" value="EF-hand_7"/>
    <property type="match status" value="1"/>
</dbReference>
<evidence type="ECO:0000256" key="9">
    <source>
        <dbReference type="PROSITE-ProRule" id="PRU00282"/>
    </source>
</evidence>
<dbReference type="OMA" id="VCINCMV"/>
<feature type="domain" description="EF-hand" evidence="11">
    <location>
        <begin position="65"/>
        <end position="100"/>
    </location>
</feature>
<keyword evidence="8 9" id="KW-0472">Membrane</keyword>
<dbReference type="InParanoid" id="A7T4H4"/>
<evidence type="ECO:0000313" key="12">
    <source>
        <dbReference type="EMBL" id="EDO29140.1"/>
    </source>
</evidence>
<dbReference type="InterPro" id="IPR018247">
    <property type="entry name" value="EF_Hand_1_Ca_BS"/>
</dbReference>
<dbReference type="EMBL" id="DS470873">
    <property type="protein sequence ID" value="EDO29140.1"/>
    <property type="molecule type" value="Genomic_DNA"/>
</dbReference>
<feature type="repeat" description="Solcar" evidence="9">
    <location>
        <begin position="167"/>
        <end position="255"/>
    </location>
</feature>
<keyword evidence="4 9" id="KW-0812">Transmembrane</keyword>
<keyword evidence="3 10" id="KW-0813">Transport</keyword>
<feature type="domain" description="EF-hand" evidence="11">
    <location>
        <begin position="101"/>
        <end position="136"/>
    </location>
</feature>
<evidence type="ECO:0000256" key="2">
    <source>
        <dbReference type="ARBA" id="ARBA00006375"/>
    </source>
</evidence>
<keyword evidence="6" id="KW-0106">Calcium</keyword>
<gene>
    <name evidence="12" type="ORF">NEMVEDRAFT_v1g145577</name>
</gene>
<feature type="repeat" description="Solcar" evidence="9">
    <location>
        <begin position="363"/>
        <end position="451"/>
    </location>
</feature>
<dbReference type="SUPFAM" id="SSF47473">
    <property type="entry name" value="EF-hand"/>
    <property type="match status" value="1"/>
</dbReference>
<evidence type="ECO:0000256" key="8">
    <source>
        <dbReference type="ARBA" id="ARBA00023136"/>
    </source>
</evidence>
<dbReference type="GO" id="GO:0005509">
    <property type="term" value="F:calcium ion binding"/>
    <property type="evidence" value="ECO:0007669"/>
    <property type="project" value="InterPro"/>
</dbReference>
<dbReference type="InterPro" id="IPR002067">
    <property type="entry name" value="MCP"/>
</dbReference>
<dbReference type="InterPro" id="IPR011992">
    <property type="entry name" value="EF-hand-dom_pair"/>
</dbReference>
<sequence>MPLTSKLQDVFNEVDESADHRISWAELQQCCKKLQIELDNDDQSVFHSCEDQQGEGLSFNGFCKFVTLRLEKIFKEIDEDNSGYIDHNEISNALKKLDINLPSRQIDGILKGMDLNNDNRIDFDEFCAFFSDIPSPNLQLIAKKWSSGVGLDFGSDIAPTSIPPTEMPLVQFMSAGGVAGVASRTLTAPLEKMKIIAQVWKAQTSSGRSSIANMFTMIWKGEGIRGLFSGNLTNCVRVFPTSAIVCLVYSRMIKYTPVDNDKNPHQPLWRFVSGATAGVVATASTHPLDVVRARLTVQDMSTRSISNYTGIVSALRRIHIEEGIRGLYKGLVPSLVSIAPFLGVQQSVYDIMKLRALDSAFAANSGTFLVCGAIAGMIAQTVVHPLDVVRRQMQVDRGRSGSITQTSLSALKILWKQGGPRRIYAGLTASYLKVMPAAATSLLVRDALLGRLKD</sequence>
<evidence type="ECO:0000313" key="13">
    <source>
        <dbReference type="Proteomes" id="UP000001593"/>
    </source>
</evidence>
<evidence type="ECO:0000256" key="10">
    <source>
        <dbReference type="RuleBase" id="RU000488"/>
    </source>
</evidence>
<dbReference type="PROSITE" id="PS50920">
    <property type="entry name" value="SOLCAR"/>
    <property type="match status" value="3"/>
</dbReference>
<accession>A7T4H4</accession>